<dbReference type="PANTHER" id="PTHR22726:SF1">
    <property type="entry name" value="METALLOENDOPEPTIDASE OMA1, MITOCHONDRIAL"/>
    <property type="match status" value="1"/>
</dbReference>
<evidence type="ECO:0000256" key="6">
    <source>
        <dbReference type="RuleBase" id="RU003983"/>
    </source>
</evidence>
<keyword evidence="5 6" id="KW-0482">Metalloprotease</keyword>
<dbReference type="GO" id="GO:0004222">
    <property type="term" value="F:metalloendopeptidase activity"/>
    <property type="evidence" value="ECO:0007669"/>
    <property type="project" value="InterPro"/>
</dbReference>
<dbReference type="InterPro" id="IPR001915">
    <property type="entry name" value="Peptidase_M48"/>
</dbReference>
<dbReference type="AlphaFoldDB" id="A0AB39UXC3"/>
<dbReference type="EC" id="3.4.24.-" evidence="8"/>
<dbReference type="PANTHER" id="PTHR22726">
    <property type="entry name" value="METALLOENDOPEPTIDASE OMA1"/>
    <property type="match status" value="1"/>
</dbReference>
<dbReference type="InterPro" id="IPR051156">
    <property type="entry name" value="Mito/Outer_Membr_Metalloprot"/>
</dbReference>
<evidence type="ECO:0000256" key="1">
    <source>
        <dbReference type="ARBA" id="ARBA00022670"/>
    </source>
</evidence>
<comment type="cofactor">
    <cofactor evidence="6">
        <name>Zn(2+)</name>
        <dbReference type="ChEBI" id="CHEBI:29105"/>
    </cofactor>
    <text evidence="6">Binds 1 zinc ion per subunit.</text>
</comment>
<dbReference type="InterPro" id="IPR011990">
    <property type="entry name" value="TPR-like_helical_dom_sf"/>
</dbReference>
<dbReference type="GO" id="GO:0046872">
    <property type="term" value="F:metal ion binding"/>
    <property type="evidence" value="ECO:0007669"/>
    <property type="project" value="UniProtKB-KW"/>
</dbReference>
<keyword evidence="2" id="KW-0479">Metal-binding</keyword>
<reference evidence="8" key="1">
    <citation type="submission" date="2024-05" db="EMBL/GenBank/DDBJ databases">
        <title>Genome sequencing of novel strain.</title>
        <authorList>
            <person name="Ganbat D."/>
            <person name="Ganbat S."/>
            <person name="Lee S.-J."/>
        </authorList>
    </citation>
    <scope>NUCLEOTIDE SEQUENCE</scope>
    <source>
        <strain evidence="8">SMD15-11</strain>
    </source>
</reference>
<dbReference type="SMART" id="SM00028">
    <property type="entry name" value="TPR"/>
    <property type="match status" value="2"/>
</dbReference>
<dbReference type="Pfam" id="PF01435">
    <property type="entry name" value="Peptidase_M48"/>
    <property type="match status" value="1"/>
</dbReference>
<dbReference type="GO" id="GO:0051603">
    <property type="term" value="P:proteolysis involved in protein catabolic process"/>
    <property type="evidence" value="ECO:0007669"/>
    <property type="project" value="TreeGrafter"/>
</dbReference>
<dbReference type="Gene3D" id="1.25.40.10">
    <property type="entry name" value="Tetratricopeptide repeat domain"/>
    <property type="match status" value="1"/>
</dbReference>
<dbReference type="GO" id="GO:0016020">
    <property type="term" value="C:membrane"/>
    <property type="evidence" value="ECO:0007669"/>
    <property type="project" value="TreeGrafter"/>
</dbReference>
<dbReference type="RefSeq" id="WP_369601624.1">
    <property type="nucleotide sequence ID" value="NZ_CP154858.1"/>
</dbReference>
<evidence type="ECO:0000256" key="5">
    <source>
        <dbReference type="ARBA" id="ARBA00023049"/>
    </source>
</evidence>
<evidence type="ECO:0000259" key="7">
    <source>
        <dbReference type="Pfam" id="PF01435"/>
    </source>
</evidence>
<feature type="domain" description="Peptidase M48" evidence="7">
    <location>
        <begin position="63"/>
        <end position="242"/>
    </location>
</feature>
<comment type="similarity">
    <text evidence="6">Belongs to the peptidase M48 family.</text>
</comment>
<protein>
    <submittedName>
        <fullName evidence="8">M48 family metalloprotease</fullName>
        <ecNumber evidence="8">3.4.24.-</ecNumber>
    </submittedName>
</protein>
<evidence type="ECO:0000313" key="8">
    <source>
        <dbReference type="EMBL" id="XDT72619.1"/>
    </source>
</evidence>
<keyword evidence="4 6" id="KW-0862">Zinc</keyword>
<proteinExistence type="inferred from homology"/>
<dbReference type="EMBL" id="CP154858">
    <property type="protein sequence ID" value="XDT72619.1"/>
    <property type="molecule type" value="Genomic_DNA"/>
</dbReference>
<dbReference type="PROSITE" id="PS51257">
    <property type="entry name" value="PROKAR_LIPOPROTEIN"/>
    <property type="match status" value="1"/>
</dbReference>
<dbReference type="Gene3D" id="3.30.2010.10">
    <property type="entry name" value="Metalloproteases ('zincins'), catalytic domain"/>
    <property type="match status" value="1"/>
</dbReference>
<name>A0AB39UXC3_9GAMM</name>
<organism evidence="8">
    <name type="scientific">Thermohahella caldifontis</name>
    <dbReference type="NCBI Taxonomy" id="3142973"/>
    <lineage>
        <taxon>Bacteria</taxon>
        <taxon>Pseudomonadati</taxon>
        <taxon>Pseudomonadota</taxon>
        <taxon>Gammaproteobacteria</taxon>
        <taxon>Oceanospirillales</taxon>
        <taxon>Hahellaceae</taxon>
        <taxon>Thermohahella</taxon>
    </lineage>
</organism>
<accession>A0AB39UXC3</accession>
<evidence type="ECO:0000256" key="3">
    <source>
        <dbReference type="ARBA" id="ARBA00022801"/>
    </source>
</evidence>
<evidence type="ECO:0000256" key="4">
    <source>
        <dbReference type="ARBA" id="ARBA00022833"/>
    </source>
</evidence>
<keyword evidence="3 6" id="KW-0378">Hydrolase</keyword>
<sequence>MWKTLLTVLVIVTTLAGCSVNPVTGKEELLLVSEAQEFAIGREQYVPAQQAQGGPYVADPGVAAYVRKVGMKLARVSDRPDLPYEFVVLNNSVPNAWALPSGKIAVNRGLLVELENEAQLAAVLGHEIVHAAARHSAKRLQQSMLISLSMAGLGIALQDNDMRDILVGGAGLGASLALAKYSREHELESDHYGTLYMVRAGYDPQAAVDLQKIFVRLSSARQSGWLDGLFASHPPSEERVAENQALVNKLGNPGGFVGKAEYERAMKRLKATRVAYERYDTGMKLLRQKAWQPALDKARAAQVIEPKEALFYQLEAEALRGLNQPDKALAAYNRAVDLNREYFALYLGRAELLKAMGRNAEARRDYEEANRLLPTSVAHLALGELALQGGDRQTAVAHLQVAAQAQGTDGERARKLLADLSRARSSPTAAP</sequence>
<dbReference type="KEGG" id="tcd:AAIA72_01155"/>
<gene>
    <name evidence="8" type="ORF">AAIA72_01155</name>
</gene>
<keyword evidence="1 6" id="KW-0645">Protease</keyword>
<dbReference type="SUPFAM" id="SSF48452">
    <property type="entry name" value="TPR-like"/>
    <property type="match status" value="1"/>
</dbReference>
<dbReference type="Pfam" id="PF13181">
    <property type="entry name" value="TPR_8"/>
    <property type="match status" value="1"/>
</dbReference>
<dbReference type="InterPro" id="IPR019734">
    <property type="entry name" value="TPR_rpt"/>
</dbReference>
<evidence type="ECO:0000256" key="2">
    <source>
        <dbReference type="ARBA" id="ARBA00022723"/>
    </source>
</evidence>